<dbReference type="AlphaFoldDB" id="A0A177STL1"/>
<dbReference type="InterPro" id="IPR002645">
    <property type="entry name" value="STAS_dom"/>
</dbReference>
<dbReference type="Pfam" id="PF13466">
    <property type="entry name" value="STAS_2"/>
    <property type="match status" value="1"/>
</dbReference>
<dbReference type="InterPro" id="IPR058548">
    <property type="entry name" value="MlaB-like_STAS"/>
</dbReference>
<reference evidence="2 3" key="1">
    <citation type="submission" date="2016-03" db="EMBL/GenBank/DDBJ databases">
        <title>Draft Genome Assembly of Pseudomonas putida strain CBF10-2.</title>
        <authorList>
            <person name="Iyer R.S."/>
            <person name="Damania A."/>
        </authorList>
    </citation>
    <scope>NUCLEOTIDE SEQUENCE [LARGE SCALE GENOMIC DNA]</scope>
    <source>
        <strain evidence="2 3">CBF10-2</strain>
    </source>
</reference>
<dbReference type="Gene3D" id="3.30.750.24">
    <property type="entry name" value="STAS domain"/>
    <property type="match status" value="1"/>
</dbReference>
<gene>
    <name evidence="2" type="ORF">AYO28_08795</name>
</gene>
<proteinExistence type="predicted"/>
<dbReference type="RefSeq" id="WP_064301633.1">
    <property type="nucleotide sequence ID" value="NZ_LUCV01000006.1"/>
</dbReference>
<accession>A0A177STL1</accession>
<protein>
    <submittedName>
        <fullName evidence="2">Anti-anti-sigma factor</fullName>
    </submittedName>
</protein>
<feature type="domain" description="STAS" evidence="1">
    <location>
        <begin position="13"/>
        <end position="101"/>
    </location>
</feature>
<evidence type="ECO:0000259" key="1">
    <source>
        <dbReference type="PROSITE" id="PS50801"/>
    </source>
</evidence>
<sequence>MSLGSVQLAEPGVLSLAGILDYRSGPDLRKQGAALIASSKAEALVLDCTAVQQSSSVGLSLLLGFIRDAQAAGKHCAIRGMPHGMREIAEVYGLDDILALQ</sequence>
<name>A0A177STL1_PSEPU</name>
<dbReference type="SUPFAM" id="SSF52091">
    <property type="entry name" value="SpoIIaa-like"/>
    <property type="match status" value="1"/>
</dbReference>
<evidence type="ECO:0000313" key="2">
    <source>
        <dbReference type="EMBL" id="OAI94332.1"/>
    </source>
</evidence>
<comment type="caution">
    <text evidence="2">The sequence shown here is derived from an EMBL/GenBank/DDBJ whole genome shotgun (WGS) entry which is preliminary data.</text>
</comment>
<dbReference type="EMBL" id="LUCV01000006">
    <property type="protein sequence ID" value="OAI94332.1"/>
    <property type="molecule type" value="Genomic_DNA"/>
</dbReference>
<dbReference type="Proteomes" id="UP000077752">
    <property type="component" value="Unassembled WGS sequence"/>
</dbReference>
<dbReference type="InterPro" id="IPR036513">
    <property type="entry name" value="STAS_dom_sf"/>
</dbReference>
<dbReference type="PROSITE" id="PS50801">
    <property type="entry name" value="STAS"/>
    <property type="match status" value="1"/>
</dbReference>
<organism evidence="2 3">
    <name type="scientific">Pseudomonas putida</name>
    <name type="common">Arthrobacter siderocapsulatus</name>
    <dbReference type="NCBI Taxonomy" id="303"/>
    <lineage>
        <taxon>Bacteria</taxon>
        <taxon>Pseudomonadati</taxon>
        <taxon>Pseudomonadota</taxon>
        <taxon>Gammaproteobacteria</taxon>
        <taxon>Pseudomonadales</taxon>
        <taxon>Pseudomonadaceae</taxon>
        <taxon>Pseudomonas</taxon>
    </lineage>
</organism>
<evidence type="ECO:0000313" key="3">
    <source>
        <dbReference type="Proteomes" id="UP000077752"/>
    </source>
</evidence>